<sequence>MNISDRYRALADEVRSLMTGTADPKVERLLEQAVRELAQHEESVGDIPQLRLENELTPVLLKAHNLLDRARLLFNECGEEDRAASLWEAEQKIYRLLNAL</sequence>
<proteinExistence type="predicted"/>
<keyword evidence="2" id="KW-1185">Reference proteome</keyword>
<organism evidence="1 2">
    <name type="scientific">Syntrophotalea acetylenica</name>
    <name type="common">Pelobacter acetylenicus</name>
    <dbReference type="NCBI Taxonomy" id="29542"/>
    <lineage>
        <taxon>Bacteria</taxon>
        <taxon>Pseudomonadati</taxon>
        <taxon>Thermodesulfobacteriota</taxon>
        <taxon>Desulfuromonadia</taxon>
        <taxon>Desulfuromonadales</taxon>
        <taxon>Syntrophotaleaceae</taxon>
        <taxon>Syntrophotalea</taxon>
    </lineage>
</organism>
<dbReference type="KEGG" id="pace:A6070_12655"/>
<dbReference type="Proteomes" id="UP000182264">
    <property type="component" value="Chromosome"/>
</dbReference>
<name>A0A1L3GEB4_SYNAC</name>
<reference evidence="1 2" key="1">
    <citation type="journal article" date="2017" name="Genome Announc.">
        <title>Complete Genome Sequences of Two Acetylene-Fermenting Pelobacter acetylenicus Strains.</title>
        <authorList>
            <person name="Sutton J.M."/>
            <person name="Baesman S.M."/>
            <person name="Fierst J.L."/>
            <person name="Poret-Peterson A.T."/>
            <person name="Oremland R.S."/>
            <person name="Dunlap D.S."/>
            <person name="Akob D.M."/>
        </authorList>
    </citation>
    <scope>NUCLEOTIDE SEQUENCE [LARGE SCALE GENOMIC DNA]</scope>
    <source>
        <strain evidence="1 2">DSM 3247</strain>
    </source>
</reference>
<dbReference type="EMBL" id="CP015518">
    <property type="protein sequence ID" value="APG24294.1"/>
    <property type="molecule type" value="Genomic_DNA"/>
</dbReference>
<evidence type="ECO:0000313" key="1">
    <source>
        <dbReference type="EMBL" id="APG24294.1"/>
    </source>
</evidence>
<dbReference type="OrthoDB" id="5387633at2"/>
<accession>A0A1L3GEB4</accession>
<gene>
    <name evidence="1" type="ORF">A7E75_04020</name>
</gene>
<dbReference type="AlphaFoldDB" id="A0A1L3GEB4"/>
<dbReference type="RefSeq" id="WP_072286134.1">
    <property type="nucleotide sequence ID" value="NZ_CP015455.1"/>
</dbReference>
<protein>
    <submittedName>
        <fullName evidence="1">Uncharacterized protein</fullName>
    </submittedName>
</protein>
<evidence type="ECO:0000313" key="2">
    <source>
        <dbReference type="Proteomes" id="UP000182264"/>
    </source>
</evidence>